<sequence length="53" mass="6511">MPDKQWYWKHKHLHPRTEEELAIFTSFNKQHNLDPNLLPNTYRTVQTNNIVCY</sequence>
<organism evidence="1">
    <name type="scientific">Anguilla anguilla</name>
    <name type="common">European freshwater eel</name>
    <name type="synonym">Muraena anguilla</name>
    <dbReference type="NCBI Taxonomy" id="7936"/>
    <lineage>
        <taxon>Eukaryota</taxon>
        <taxon>Metazoa</taxon>
        <taxon>Chordata</taxon>
        <taxon>Craniata</taxon>
        <taxon>Vertebrata</taxon>
        <taxon>Euteleostomi</taxon>
        <taxon>Actinopterygii</taxon>
        <taxon>Neopterygii</taxon>
        <taxon>Teleostei</taxon>
        <taxon>Anguilliformes</taxon>
        <taxon>Anguillidae</taxon>
        <taxon>Anguilla</taxon>
    </lineage>
</organism>
<dbReference type="AlphaFoldDB" id="A0A0E9WKE7"/>
<protein>
    <submittedName>
        <fullName evidence="1">Uncharacterized protein</fullName>
    </submittedName>
</protein>
<evidence type="ECO:0000313" key="1">
    <source>
        <dbReference type="EMBL" id="JAH90065.1"/>
    </source>
</evidence>
<proteinExistence type="predicted"/>
<reference evidence="1" key="2">
    <citation type="journal article" date="2015" name="Fish Shellfish Immunol.">
        <title>Early steps in the European eel (Anguilla anguilla)-Vibrio vulnificus interaction in the gills: Role of the RtxA13 toxin.</title>
        <authorList>
            <person name="Callol A."/>
            <person name="Pajuelo D."/>
            <person name="Ebbesson L."/>
            <person name="Teles M."/>
            <person name="MacKenzie S."/>
            <person name="Amaro C."/>
        </authorList>
    </citation>
    <scope>NUCLEOTIDE SEQUENCE</scope>
</reference>
<accession>A0A0E9WKE7</accession>
<reference evidence="1" key="1">
    <citation type="submission" date="2014-11" db="EMBL/GenBank/DDBJ databases">
        <authorList>
            <person name="Amaro Gonzalez C."/>
        </authorList>
    </citation>
    <scope>NUCLEOTIDE SEQUENCE</scope>
</reference>
<name>A0A0E9WKE7_ANGAN</name>
<dbReference type="EMBL" id="GBXM01018512">
    <property type="protein sequence ID" value="JAH90065.1"/>
    <property type="molecule type" value="Transcribed_RNA"/>
</dbReference>